<accession>Q4T5F3</accession>
<dbReference type="KEGG" id="tng:GSTEN00006838G001"/>
<dbReference type="PANTHER" id="PTHR46660">
    <property type="match status" value="1"/>
</dbReference>
<reference evidence="1" key="1">
    <citation type="journal article" date="2004" name="Nature">
        <title>Genome duplication in the teleost fish Tetraodon nigroviridis reveals the early vertebrate proto-karyotype.</title>
        <authorList>
            <person name="Jaillon O."/>
            <person name="Aury J.-M."/>
            <person name="Brunet F."/>
            <person name="Petit J.-L."/>
            <person name="Stange-Thomann N."/>
            <person name="Mauceli E."/>
            <person name="Bouneau L."/>
            <person name="Fischer C."/>
            <person name="Ozouf-Costaz C."/>
            <person name="Bernot A."/>
            <person name="Nicaud S."/>
            <person name="Jaffe D."/>
            <person name="Fisher S."/>
            <person name="Lutfalla G."/>
            <person name="Dossat C."/>
            <person name="Segurens B."/>
            <person name="Dasilva C."/>
            <person name="Salanoubat M."/>
            <person name="Levy M."/>
            <person name="Boudet N."/>
            <person name="Castellano S."/>
            <person name="Anthouard V."/>
            <person name="Jubin C."/>
            <person name="Castelli V."/>
            <person name="Katinka M."/>
            <person name="Vacherie B."/>
            <person name="Biemont C."/>
            <person name="Skalli Z."/>
            <person name="Cattolico L."/>
            <person name="Poulain J."/>
            <person name="De Berardinis V."/>
            <person name="Cruaud C."/>
            <person name="Duprat S."/>
            <person name="Brottier P."/>
            <person name="Coutanceau J.-P."/>
            <person name="Gouzy J."/>
            <person name="Parra G."/>
            <person name="Lardier G."/>
            <person name="Chapple C."/>
            <person name="McKernan K.J."/>
            <person name="McEwan P."/>
            <person name="Bosak S."/>
            <person name="Kellis M."/>
            <person name="Volff J.-N."/>
            <person name="Guigo R."/>
            <person name="Zody M.C."/>
            <person name="Mesirov J."/>
            <person name="Lindblad-Toh K."/>
            <person name="Birren B."/>
            <person name="Nusbaum C."/>
            <person name="Kahn D."/>
            <person name="Robinson-Rechavi M."/>
            <person name="Laudet V."/>
            <person name="Schachter V."/>
            <person name="Quetier F."/>
            <person name="Saurin W."/>
            <person name="Scarpelli C."/>
            <person name="Wincker P."/>
            <person name="Lander E.S."/>
            <person name="Weissenbach J."/>
            <person name="Roest Crollius H."/>
        </authorList>
    </citation>
    <scope>NUCLEOTIDE SEQUENCE [LARGE SCALE GENOMIC DNA]</scope>
</reference>
<dbReference type="InterPro" id="IPR052622">
    <property type="entry name" value="Glycosyltransferase_G1"/>
</dbReference>
<dbReference type="OrthoDB" id="512920at2759"/>
<name>Q4T5F3_TETNG</name>
<gene>
    <name evidence="1" type="ORF">GSTENG00006838001</name>
</gene>
<sequence>EFVHQSQRLVSDWELRKRLVRNSKLYVEEHHNLKRERETYQQLVETLLAE</sequence>
<dbReference type="AlphaFoldDB" id="Q4T5F3"/>
<organism evidence="1">
    <name type="scientific">Tetraodon nigroviridis</name>
    <name type="common">Spotted green pufferfish</name>
    <name type="synonym">Chelonodon nigroviridis</name>
    <dbReference type="NCBI Taxonomy" id="99883"/>
    <lineage>
        <taxon>Eukaryota</taxon>
        <taxon>Metazoa</taxon>
        <taxon>Chordata</taxon>
        <taxon>Craniata</taxon>
        <taxon>Vertebrata</taxon>
        <taxon>Euteleostomi</taxon>
        <taxon>Actinopterygii</taxon>
        <taxon>Neopterygii</taxon>
        <taxon>Teleostei</taxon>
        <taxon>Neoteleostei</taxon>
        <taxon>Acanthomorphata</taxon>
        <taxon>Eupercaria</taxon>
        <taxon>Tetraodontiformes</taxon>
        <taxon>Tetradontoidea</taxon>
        <taxon>Tetraodontidae</taxon>
        <taxon>Tetraodon</taxon>
    </lineage>
</organism>
<proteinExistence type="predicted"/>
<reference evidence="1" key="2">
    <citation type="submission" date="2004-02" db="EMBL/GenBank/DDBJ databases">
        <authorList>
            <consortium name="Genoscope"/>
            <consortium name="Whitehead Institute Centre for Genome Research"/>
        </authorList>
    </citation>
    <scope>NUCLEOTIDE SEQUENCE</scope>
</reference>
<dbReference type="PANTHER" id="PTHR46660:SF2">
    <property type="entry name" value="GLYCOSYLTRANSFERASE 1 DOMAIN-CONTAINING PROTEIN 1"/>
    <property type="match status" value="1"/>
</dbReference>
<feature type="non-terminal residue" evidence="1">
    <location>
        <position position="1"/>
    </location>
</feature>
<comment type="caution">
    <text evidence="1">The sequence shown here is derived from an EMBL/GenBank/DDBJ whole genome shotgun (WGS) entry which is preliminary data.</text>
</comment>
<dbReference type="EMBL" id="CAAE01009286">
    <property type="protein sequence ID" value="CAF91879.1"/>
    <property type="molecule type" value="Genomic_DNA"/>
</dbReference>
<evidence type="ECO:0000313" key="1">
    <source>
        <dbReference type="EMBL" id="CAF91879.1"/>
    </source>
</evidence>
<protein>
    <submittedName>
        <fullName evidence="1">(spotted green pufferfish) hypothetical protein</fullName>
    </submittedName>
</protein>